<dbReference type="OrthoDB" id="5825263at2759"/>
<name>A0A8S9ZE17_9BILA</name>
<evidence type="ECO:0000313" key="2">
    <source>
        <dbReference type="Proteomes" id="UP000605970"/>
    </source>
</evidence>
<gene>
    <name evidence="1" type="ORF">Mgra_00009033</name>
</gene>
<protein>
    <submittedName>
        <fullName evidence="1">Uncharacterized protein</fullName>
    </submittedName>
</protein>
<evidence type="ECO:0000313" key="1">
    <source>
        <dbReference type="EMBL" id="KAF7629960.1"/>
    </source>
</evidence>
<dbReference type="EMBL" id="JABEBT010000134">
    <property type="protein sequence ID" value="KAF7629960.1"/>
    <property type="molecule type" value="Genomic_DNA"/>
</dbReference>
<comment type="caution">
    <text evidence="1">The sequence shown here is derived from an EMBL/GenBank/DDBJ whole genome shotgun (WGS) entry which is preliminary data.</text>
</comment>
<dbReference type="Proteomes" id="UP000605970">
    <property type="component" value="Unassembled WGS sequence"/>
</dbReference>
<sequence length="144" mass="16531">MLKTESYFLLFLLLTFSYSAVYNRFSPYWDKPERIKVNRTLNIKIELLANFGTSEIMKQTAKQAILKNFSGEWPNTGNESNLIGEAMERRFGGVWMVAIFDIDFDAAYTIVKRSPSYMLFGVNERAILIAKEGNGRKNSNNPLL</sequence>
<reference evidence="1" key="1">
    <citation type="journal article" date="2020" name="Ecol. Evol.">
        <title>Genome structure and content of the rice root-knot nematode (Meloidogyne graminicola).</title>
        <authorList>
            <person name="Phan N.T."/>
            <person name="Danchin E.G.J."/>
            <person name="Klopp C."/>
            <person name="Perfus-Barbeoch L."/>
            <person name="Kozlowski D.K."/>
            <person name="Koutsovoulos G.D."/>
            <person name="Lopez-Roques C."/>
            <person name="Bouchez O."/>
            <person name="Zahm M."/>
            <person name="Besnard G."/>
            <person name="Bellafiore S."/>
        </authorList>
    </citation>
    <scope>NUCLEOTIDE SEQUENCE</scope>
    <source>
        <strain evidence="1">VN-18</strain>
    </source>
</reference>
<keyword evidence="2" id="KW-1185">Reference proteome</keyword>
<dbReference type="AlphaFoldDB" id="A0A8S9ZE17"/>
<organism evidence="1 2">
    <name type="scientific">Meloidogyne graminicola</name>
    <dbReference type="NCBI Taxonomy" id="189291"/>
    <lineage>
        <taxon>Eukaryota</taxon>
        <taxon>Metazoa</taxon>
        <taxon>Ecdysozoa</taxon>
        <taxon>Nematoda</taxon>
        <taxon>Chromadorea</taxon>
        <taxon>Rhabditida</taxon>
        <taxon>Tylenchina</taxon>
        <taxon>Tylenchomorpha</taxon>
        <taxon>Tylenchoidea</taxon>
        <taxon>Meloidogynidae</taxon>
        <taxon>Meloidogyninae</taxon>
        <taxon>Meloidogyne</taxon>
    </lineage>
</organism>
<accession>A0A8S9ZE17</accession>
<proteinExistence type="predicted"/>